<feature type="domain" description="MmeI-like N-terminal" evidence="5">
    <location>
        <begin position="11"/>
        <end position="183"/>
    </location>
</feature>
<proteinExistence type="predicted"/>
<comment type="catalytic activity">
    <reaction evidence="4">
        <text>a 2'-deoxyadenosine in DNA + S-adenosyl-L-methionine = an N(6)-methyl-2'-deoxyadenosine in DNA + S-adenosyl-L-homocysteine + H(+)</text>
        <dbReference type="Rhea" id="RHEA:15197"/>
        <dbReference type="Rhea" id="RHEA-COMP:12418"/>
        <dbReference type="Rhea" id="RHEA-COMP:12419"/>
        <dbReference type="ChEBI" id="CHEBI:15378"/>
        <dbReference type="ChEBI" id="CHEBI:57856"/>
        <dbReference type="ChEBI" id="CHEBI:59789"/>
        <dbReference type="ChEBI" id="CHEBI:90615"/>
        <dbReference type="ChEBI" id="CHEBI:90616"/>
        <dbReference type="EC" id="2.1.1.72"/>
    </reaction>
</comment>
<dbReference type="GO" id="GO:0009007">
    <property type="term" value="F:site-specific DNA-methyltransferase (adenine-specific) activity"/>
    <property type="evidence" value="ECO:0007669"/>
    <property type="project" value="UniProtKB-EC"/>
</dbReference>
<dbReference type="EC" id="2.1.1.72" evidence="1"/>
<gene>
    <name evidence="8" type="ORF">NET02_04860</name>
</gene>
<dbReference type="EMBL" id="JAMSLR010000002">
    <property type="protein sequence ID" value="MCM8748468.1"/>
    <property type="molecule type" value="Genomic_DNA"/>
</dbReference>
<comment type="caution">
    <text evidence="8">The sequence shown here is derived from an EMBL/GenBank/DDBJ whole genome shotgun (WGS) entry which is preliminary data.</text>
</comment>
<dbReference type="InterPro" id="IPR046817">
    <property type="entry name" value="MmeI_N"/>
</dbReference>
<evidence type="ECO:0000256" key="2">
    <source>
        <dbReference type="ARBA" id="ARBA00022603"/>
    </source>
</evidence>
<dbReference type="InterPro" id="IPR046816">
    <property type="entry name" value="MmeI_Mtase"/>
</dbReference>
<dbReference type="PANTHER" id="PTHR33841:SF1">
    <property type="entry name" value="DNA METHYLTRANSFERASE A"/>
    <property type="match status" value="1"/>
</dbReference>
<feature type="domain" description="MmeI-like helicase spacer" evidence="6">
    <location>
        <begin position="189"/>
        <end position="259"/>
    </location>
</feature>
<dbReference type="Pfam" id="PF20465">
    <property type="entry name" value="MmeI_hel"/>
    <property type="match status" value="1"/>
</dbReference>
<dbReference type="Pfam" id="PF20464">
    <property type="entry name" value="MmeI_N"/>
    <property type="match status" value="1"/>
</dbReference>
<evidence type="ECO:0000259" key="7">
    <source>
        <dbReference type="Pfam" id="PF20473"/>
    </source>
</evidence>
<keyword evidence="9" id="KW-1185">Reference proteome</keyword>
<accession>A0AA41WE98</accession>
<keyword evidence="2" id="KW-0489">Methyltransferase</keyword>
<dbReference type="PANTHER" id="PTHR33841">
    <property type="entry name" value="DNA METHYLTRANSFERASE YEEA-RELATED"/>
    <property type="match status" value="1"/>
</dbReference>
<dbReference type="PROSITE" id="PS00092">
    <property type="entry name" value="N6_MTASE"/>
    <property type="match status" value="1"/>
</dbReference>
<evidence type="ECO:0000259" key="6">
    <source>
        <dbReference type="Pfam" id="PF20465"/>
    </source>
</evidence>
<evidence type="ECO:0000313" key="8">
    <source>
        <dbReference type="EMBL" id="MCM8748468.1"/>
    </source>
</evidence>
<evidence type="ECO:0000259" key="5">
    <source>
        <dbReference type="Pfam" id="PF20464"/>
    </source>
</evidence>
<dbReference type="SUPFAM" id="SSF53335">
    <property type="entry name" value="S-adenosyl-L-methionine-dependent methyltransferases"/>
    <property type="match status" value="1"/>
</dbReference>
<reference evidence="8" key="1">
    <citation type="submission" date="2022-06" db="EMBL/GenBank/DDBJ databases">
        <title>CFH 74404 Thermomicrobiaceae sp.</title>
        <authorList>
            <person name="Ming H."/>
            <person name="Li W.-J."/>
            <person name="Zhao Z."/>
        </authorList>
    </citation>
    <scope>NUCLEOTIDE SEQUENCE</scope>
    <source>
        <strain evidence="8">CFH 74404</strain>
    </source>
</reference>
<evidence type="ECO:0000313" key="9">
    <source>
        <dbReference type="Proteomes" id="UP001165306"/>
    </source>
</evidence>
<sequence length="952" mass="107023">MQRSASVLTPQEFIAKWSDVTLKETAAYQEHFIDLCRMLGQPTPAEADAHGAWFTFQKGATKTTGDPGFADVWMRGHFAWEYKGKHKDLNAAYQQLLQYREALENPPLLVVSDFERFEIHTNFTNTPKQVYRFTLAELDRAENLAILRALFTEPERLRPARTVESVTEEAAERFARLALALQDRGVESHQAAHFLVQVLFCLFAEDVGLLPNKVFSRLLEFARRRPDLFAPKVEELFAAMRDGGVVGFEEIPRFDGGLFAEIAVVPLTPEEIATLAEAAQLDWASIEPAIIGTLFERSLDPARRAQLGAHYTGRADIERVVEPVVMTPLRRRWAEVRARAEQIAAARRAAQERGDYRARRRREEELAKLLFGFQEELAAVRILDPACGSGNFLYVALAKLKDLEKEVVAFGAANGLSQMLPRVVPTQLYGLEINAYARELTQAIVWIGYLQWMTANGFQVTRDPVLAPMETIRLQDALLDRTDPAGPREAEWPRADFIIGNPPFLGGKRLRTELGDAYVDDLFAVYAGRVPREADLCCYFFEKARAEIAAGRAKRAGLLATNSIRGGANRRVLERIKQSGDIFMAWDDEPWVLDGAAVRISIVGFDDGSEQERALDGLPVATINADLTASIDITKARRLPENAGIAFMGDTKGGPFDIPGDLARKMLAAPLNPNGRSNSDVVRPWVNGLDVVRRPRDMWIIDFGVDMPLEQAALYELPFEHVERHVLPVRQKNNRQSYRERWWLHVEPRPGMRQALAGLSRFIGTARVATHRIFVWLDSRTLPDSQIIVFAREDDYFFGVLHSRAHEVWALRMGTWLGAGNDPRYTPTTTFETFPFPWPPGQEPVDDPRVEAIAAAARELHCLRERWLNPEGASEAELKRRTLTTLYNQRPAWLVQAHARLDRAVWAAYGWDDPDPATVDAETILARLLALNLARAGATAGTSESARVPPTR</sequence>
<dbReference type="AlphaFoldDB" id="A0AA41WE98"/>
<dbReference type="Proteomes" id="UP001165306">
    <property type="component" value="Unassembled WGS sequence"/>
</dbReference>
<evidence type="ECO:0000256" key="4">
    <source>
        <dbReference type="ARBA" id="ARBA00047942"/>
    </source>
</evidence>
<dbReference type="Pfam" id="PF20473">
    <property type="entry name" value="MmeI_Mtase"/>
    <property type="match status" value="1"/>
</dbReference>
<dbReference type="GO" id="GO:0032259">
    <property type="term" value="P:methylation"/>
    <property type="evidence" value="ECO:0007669"/>
    <property type="project" value="UniProtKB-KW"/>
</dbReference>
<feature type="domain" description="MmeI-like DNA-methyltransferase" evidence="7">
    <location>
        <begin position="367"/>
        <end position="611"/>
    </location>
</feature>
<dbReference type="InterPro" id="IPR029063">
    <property type="entry name" value="SAM-dependent_MTases_sf"/>
</dbReference>
<evidence type="ECO:0000256" key="1">
    <source>
        <dbReference type="ARBA" id="ARBA00011900"/>
    </source>
</evidence>
<dbReference type="InterPro" id="IPR002052">
    <property type="entry name" value="DNA_methylase_N6_adenine_CS"/>
</dbReference>
<dbReference type="PRINTS" id="PR00507">
    <property type="entry name" value="N12N6MTFRASE"/>
</dbReference>
<organism evidence="8 9">
    <name type="scientific">Thermalbibacter longus</name>
    <dbReference type="NCBI Taxonomy" id="2951981"/>
    <lineage>
        <taxon>Bacteria</taxon>
        <taxon>Pseudomonadati</taxon>
        <taxon>Thermomicrobiota</taxon>
        <taxon>Thermomicrobia</taxon>
        <taxon>Thermomicrobiales</taxon>
        <taxon>Thermomicrobiaceae</taxon>
        <taxon>Thermalbibacter</taxon>
    </lineage>
</organism>
<keyword evidence="3" id="KW-0808">Transferase</keyword>
<dbReference type="GO" id="GO:0003676">
    <property type="term" value="F:nucleic acid binding"/>
    <property type="evidence" value="ECO:0007669"/>
    <property type="project" value="InterPro"/>
</dbReference>
<dbReference type="InterPro" id="IPR046819">
    <property type="entry name" value="MmeI_hel"/>
</dbReference>
<dbReference type="RefSeq" id="WP_284056245.1">
    <property type="nucleotide sequence ID" value="NZ_JAMSLR010000002.1"/>
</dbReference>
<name>A0AA41WE98_9BACT</name>
<protein>
    <recommendedName>
        <fullName evidence="1">site-specific DNA-methyltransferase (adenine-specific)</fullName>
        <ecNumber evidence="1">2.1.1.72</ecNumber>
    </recommendedName>
</protein>
<dbReference type="InterPro" id="IPR050953">
    <property type="entry name" value="N4_N6_ade-DNA_methylase"/>
</dbReference>
<evidence type="ECO:0000256" key="3">
    <source>
        <dbReference type="ARBA" id="ARBA00022679"/>
    </source>
</evidence>
<dbReference type="Gene3D" id="3.40.50.150">
    <property type="entry name" value="Vaccinia Virus protein VP39"/>
    <property type="match status" value="1"/>
</dbReference>